<keyword evidence="2" id="KW-1185">Reference proteome</keyword>
<dbReference type="RefSeq" id="WP_116853326.1">
    <property type="nucleotide sequence ID" value="NZ_QTJV01000002.1"/>
</dbReference>
<protein>
    <recommendedName>
        <fullName evidence="3">Glycosyltransferase family 2 protein</fullName>
    </recommendedName>
</protein>
<reference evidence="1 2" key="1">
    <citation type="submission" date="2018-08" db="EMBL/GenBank/DDBJ databases">
        <title>Chitinophaga sp. K20C18050901, a novel bacterium isolated from forest soil.</title>
        <authorList>
            <person name="Wang C."/>
        </authorList>
    </citation>
    <scope>NUCLEOTIDE SEQUENCE [LARGE SCALE GENOMIC DNA]</scope>
    <source>
        <strain evidence="1 2">K20C18050901</strain>
    </source>
</reference>
<gene>
    <name evidence="1" type="ORF">DXN04_10800</name>
</gene>
<evidence type="ECO:0000313" key="2">
    <source>
        <dbReference type="Proteomes" id="UP000261174"/>
    </source>
</evidence>
<proteinExistence type="predicted"/>
<comment type="caution">
    <text evidence="1">The sequence shown here is derived from an EMBL/GenBank/DDBJ whole genome shotgun (WGS) entry which is preliminary data.</text>
</comment>
<sequence length="252" mass="29152">MCLLVLTSTVYVNSSFTVLTDPEVRRQQYIESVLFYLGKPGISAIVICDNSGFDYGEVPEIIDHAALYKKKIETLSFKADSIRILHQGKGYGEGMIMNYVFDKSVLLREYSSFFKITGRVKVLNFTHIHHLIRPGNIYFEAIGNNPFKKQQLVDTRFYYCTREVFEKVLINQYVEVDDNAGRYLEHVYCDALTAYHVHHQPFGRVPVWEGVSGSTGQTLKADSRKKKALRCLNNLYRILYSNRKGQRYQYAK</sequence>
<dbReference type="OrthoDB" id="597706at2"/>
<accession>A0A3E1P6N2</accession>
<organism evidence="1 2">
    <name type="scientific">Chitinophaga silvisoli</name>
    <dbReference type="NCBI Taxonomy" id="2291814"/>
    <lineage>
        <taxon>Bacteria</taxon>
        <taxon>Pseudomonadati</taxon>
        <taxon>Bacteroidota</taxon>
        <taxon>Chitinophagia</taxon>
        <taxon>Chitinophagales</taxon>
        <taxon>Chitinophagaceae</taxon>
        <taxon>Chitinophaga</taxon>
    </lineage>
</organism>
<evidence type="ECO:0000313" key="1">
    <source>
        <dbReference type="EMBL" id="RFM35846.1"/>
    </source>
</evidence>
<name>A0A3E1P6N2_9BACT</name>
<dbReference type="EMBL" id="QTJV01000002">
    <property type="protein sequence ID" value="RFM35846.1"/>
    <property type="molecule type" value="Genomic_DNA"/>
</dbReference>
<dbReference type="AlphaFoldDB" id="A0A3E1P6N2"/>
<evidence type="ECO:0008006" key="3">
    <source>
        <dbReference type="Google" id="ProtNLM"/>
    </source>
</evidence>
<dbReference type="Proteomes" id="UP000261174">
    <property type="component" value="Unassembled WGS sequence"/>
</dbReference>